<dbReference type="EMBL" id="VICE01000012">
    <property type="protein sequence ID" value="TQD51323.1"/>
    <property type="molecule type" value="Genomic_DNA"/>
</dbReference>
<protein>
    <recommendedName>
        <fullName evidence="4">Secreted protein</fullName>
    </recommendedName>
</protein>
<sequence>MPVRSFAIAALGLLLAGPCLAAEPAFEDFPAATYATGSLQRVVPPAAEHSPFLDRAVGRPADFAGRYVLAINGCGTACQQVAAIDVETGATYLPADGVARNGACYRLDSRLLVLDPIAPDVADKPPGFTTRFYEMTDAGFVLVGQSASGTSLDCDDA</sequence>
<dbReference type="RefSeq" id="WP_141517049.1">
    <property type="nucleotide sequence ID" value="NZ_VICE01000012.1"/>
</dbReference>
<dbReference type="Proteomes" id="UP000318212">
    <property type="component" value="Unassembled WGS sequence"/>
</dbReference>
<name>A0A508AQU9_9GAMM</name>
<feature type="chain" id="PRO_5021191143" description="Secreted protein" evidence="1">
    <location>
        <begin position="22"/>
        <end position="157"/>
    </location>
</feature>
<evidence type="ECO:0000256" key="1">
    <source>
        <dbReference type="SAM" id="SignalP"/>
    </source>
</evidence>
<feature type="signal peptide" evidence="1">
    <location>
        <begin position="1"/>
        <end position="21"/>
    </location>
</feature>
<evidence type="ECO:0008006" key="4">
    <source>
        <dbReference type="Google" id="ProtNLM"/>
    </source>
</evidence>
<comment type="caution">
    <text evidence="2">The sequence shown here is derived from an EMBL/GenBank/DDBJ whole genome shotgun (WGS) entry which is preliminary data.</text>
</comment>
<keyword evidence="3" id="KW-1185">Reference proteome</keyword>
<dbReference type="OrthoDB" id="8757135at2"/>
<evidence type="ECO:0000313" key="3">
    <source>
        <dbReference type="Proteomes" id="UP000318212"/>
    </source>
</evidence>
<proteinExistence type="predicted"/>
<gene>
    <name evidence="2" type="ORF">FKV25_01650</name>
</gene>
<reference evidence="2 3" key="1">
    <citation type="submission" date="2019-06" db="EMBL/GenBank/DDBJ databases">
        <title>Lysobacter alkalisoli sp. nov. isolated from saline soil.</title>
        <authorList>
            <person name="Sun J.-Q."/>
            <person name="Xu L."/>
        </authorList>
    </citation>
    <scope>NUCLEOTIDE SEQUENCE [LARGE SCALE GENOMIC DNA]</scope>
    <source>
        <strain evidence="2 3">JCM 31130</strain>
    </source>
</reference>
<evidence type="ECO:0000313" key="2">
    <source>
        <dbReference type="EMBL" id="TQD51323.1"/>
    </source>
</evidence>
<dbReference type="AlphaFoldDB" id="A0A508AQU9"/>
<keyword evidence="1" id="KW-0732">Signal</keyword>
<accession>A0A508AQU9</accession>
<organism evidence="2 3">
    <name type="scientific">Marilutibacter aestuarii</name>
    <dbReference type="NCBI Taxonomy" id="1706195"/>
    <lineage>
        <taxon>Bacteria</taxon>
        <taxon>Pseudomonadati</taxon>
        <taxon>Pseudomonadota</taxon>
        <taxon>Gammaproteobacteria</taxon>
        <taxon>Lysobacterales</taxon>
        <taxon>Lysobacteraceae</taxon>
        <taxon>Marilutibacter</taxon>
    </lineage>
</organism>